<keyword evidence="3" id="KW-1185">Reference proteome</keyword>
<dbReference type="AlphaFoldDB" id="A0A9K3M0C0"/>
<dbReference type="Proteomes" id="UP000693970">
    <property type="component" value="Unassembled WGS sequence"/>
</dbReference>
<accession>A0A9K3M0C0</accession>
<comment type="caution">
    <text evidence="2">The sequence shown here is derived from an EMBL/GenBank/DDBJ whole genome shotgun (WGS) entry which is preliminary data.</text>
</comment>
<reference evidence="2" key="1">
    <citation type="journal article" date="2021" name="Sci. Rep.">
        <title>Diploid genomic architecture of Nitzschia inconspicua, an elite biomass production diatom.</title>
        <authorList>
            <person name="Oliver A."/>
            <person name="Podell S."/>
            <person name="Pinowska A."/>
            <person name="Traller J.C."/>
            <person name="Smith S.R."/>
            <person name="McClure R."/>
            <person name="Beliaev A."/>
            <person name="Bohutskyi P."/>
            <person name="Hill E.A."/>
            <person name="Rabines A."/>
            <person name="Zheng H."/>
            <person name="Allen L.Z."/>
            <person name="Kuo A."/>
            <person name="Grigoriev I.V."/>
            <person name="Allen A.E."/>
            <person name="Hazlebeck D."/>
            <person name="Allen E.E."/>
        </authorList>
    </citation>
    <scope>NUCLEOTIDE SEQUENCE</scope>
    <source>
        <strain evidence="2">Hildebrandi</strain>
    </source>
</reference>
<feature type="compositionally biased region" description="Low complexity" evidence="1">
    <location>
        <begin position="25"/>
        <end position="42"/>
    </location>
</feature>
<gene>
    <name evidence="2" type="ORF">IV203_019061</name>
</gene>
<name>A0A9K3M0C0_9STRA</name>
<feature type="compositionally biased region" description="Polar residues" evidence="1">
    <location>
        <begin position="1"/>
        <end position="24"/>
    </location>
</feature>
<protein>
    <submittedName>
        <fullName evidence="2">Uncharacterized protein</fullName>
    </submittedName>
</protein>
<sequence length="95" mass="10538">MKPTNINEINATATGGSHSRMSANQQQQQQQQQQRQQQRSKQQSLILHGLPCLVTSMASQCEEYTVLDYLAAALDITNGIGTESTTMMETKPQLQ</sequence>
<organism evidence="2 3">
    <name type="scientific">Nitzschia inconspicua</name>
    <dbReference type="NCBI Taxonomy" id="303405"/>
    <lineage>
        <taxon>Eukaryota</taxon>
        <taxon>Sar</taxon>
        <taxon>Stramenopiles</taxon>
        <taxon>Ochrophyta</taxon>
        <taxon>Bacillariophyta</taxon>
        <taxon>Bacillariophyceae</taxon>
        <taxon>Bacillariophycidae</taxon>
        <taxon>Bacillariales</taxon>
        <taxon>Bacillariaceae</taxon>
        <taxon>Nitzschia</taxon>
    </lineage>
</organism>
<evidence type="ECO:0000256" key="1">
    <source>
        <dbReference type="SAM" id="MobiDB-lite"/>
    </source>
</evidence>
<evidence type="ECO:0000313" key="3">
    <source>
        <dbReference type="Proteomes" id="UP000693970"/>
    </source>
</evidence>
<dbReference type="EMBL" id="JAGRRH010000004">
    <property type="protein sequence ID" value="KAG7370491.1"/>
    <property type="molecule type" value="Genomic_DNA"/>
</dbReference>
<reference evidence="2" key="2">
    <citation type="submission" date="2021-04" db="EMBL/GenBank/DDBJ databases">
        <authorList>
            <person name="Podell S."/>
        </authorList>
    </citation>
    <scope>NUCLEOTIDE SEQUENCE</scope>
    <source>
        <strain evidence="2">Hildebrandi</strain>
    </source>
</reference>
<feature type="region of interest" description="Disordered" evidence="1">
    <location>
        <begin position="1"/>
        <end position="42"/>
    </location>
</feature>
<proteinExistence type="predicted"/>
<evidence type="ECO:0000313" key="2">
    <source>
        <dbReference type="EMBL" id="KAG7370491.1"/>
    </source>
</evidence>